<dbReference type="AlphaFoldDB" id="I0JJM3"/>
<dbReference type="GO" id="GO:0044281">
    <property type="term" value="P:small molecule metabolic process"/>
    <property type="evidence" value="ECO:0007669"/>
    <property type="project" value="UniProtKB-ARBA"/>
</dbReference>
<evidence type="ECO:0000256" key="1">
    <source>
        <dbReference type="ARBA" id="ARBA00001946"/>
    </source>
</evidence>
<dbReference type="PANTHER" id="PTHR46470">
    <property type="entry name" value="N-ACYLNEURAMINATE-9-PHOSPHATASE"/>
    <property type="match status" value="1"/>
</dbReference>
<dbReference type="RefSeq" id="WP_014642245.1">
    <property type="nucleotide sequence ID" value="NC_017668.1"/>
</dbReference>
<dbReference type="Gene3D" id="1.10.150.520">
    <property type="match status" value="1"/>
</dbReference>
<dbReference type="GO" id="GO:0046872">
    <property type="term" value="F:metal ion binding"/>
    <property type="evidence" value="ECO:0007669"/>
    <property type="project" value="UniProtKB-KW"/>
</dbReference>
<dbReference type="Proteomes" id="UP000007397">
    <property type="component" value="Chromosome"/>
</dbReference>
<dbReference type="KEGG" id="hhd:HBHAL_1980"/>
<keyword evidence="3 5" id="KW-0378">Hydrolase</keyword>
<evidence type="ECO:0000256" key="4">
    <source>
        <dbReference type="ARBA" id="ARBA00022842"/>
    </source>
</evidence>
<evidence type="ECO:0000313" key="5">
    <source>
        <dbReference type="EMBL" id="CCG44341.1"/>
    </source>
</evidence>
<dbReference type="GO" id="GO:0016791">
    <property type="term" value="F:phosphatase activity"/>
    <property type="evidence" value="ECO:0007669"/>
    <property type="project" value="TreeGrafter"/>
</dbReference>
<protein>
    <submittedName>
        <fullName evidence="5">HAD superfamily hydrolase</fullName>
    </submittedName>
</protein>
<dbReference type="SFLD" id="SFLDS00003">
    <property type="entry name" value="Haloacid_Dehalogenase"/>
    <property type="match status" value="1"/>
</dbReference>
<dbReference type="NCBIfam" id="TIGR01549">
    <property type="entry name" value="HAD-SF-IA-v1"/>
    <property type="match status" value="1"/>
</dbReference>
<dbReference type="Pfam" id="PF00702">
    <property type="entry name" value="Hydrolase"/>
    <property type="match status" value="1"/>
</dbReference>
<dbReference type="HOGENOM" id="CLU_045011_8_3_9"/>
<gene>
    <name evidence="5" type="ordered locus">HBHAL_1980</name>
</gene>
<proteinExistence type="predicted"/>
<dbReference type="InterPro" id="IPR051400">
    <property type="entry name" value="HAD-like_hydrolase"/>
</dbReference>
<dbReference type="InterPro" id="IPR023214">
    <property type="entry name" value="HAD_sf"/>
</dbReference>
<comment type="cofactor">
    <cofactor evidence="1">
        <name>Mg(2+)</name>
        <dbReference type="ChEBI" id="CHEBI:18420"/>
    </cofactor>
</comment>
<keyword evidence="2" id="KW-0479">Metal-binding</keyword>
<dbReference type="SFLD" id="SFLDG01129">
    <property type="entry name" value="C1.5:_HAD__Beta-PGM__Phosphata"/>
    <property type="match status" value="1"/>
</dbReference>
<dbReference type="PATRIC" id="fig|866895.3.peg.986"/>
<dbReference type="EMBL" id="HE717023">
    <property type="protein sequence ID" value="CCG44341.1"/>
    <property type="molecule type" value="Genomic_DNA"/>
</dbReference>
<name>I0JJM3_HALH3</name>
<dbReference type="Gene3D" id="3.40.50.1000">
    <property type="entry name" value="HAD superfamily/HAD-like"/>
    <property type="match status" value="1"/>
</dbReference>
<dbReference type="InterPro" id="IPR036412">
    <property type="entry name" value="HAD-like_sf"/>
</dbReference>
<dbReference type="SUPFAM" id="SSF56784">
    <property type="entry name" value="HAD-like"/>
    <property type="match status" value="1"/>
</dbReference>
<dbReference type="InterPro" id="IPR006439">
    <property type="entry name" value="HAD-SF_hydro_IA"/>
</dbReference>
<reference evidence="5 6" key="1">
    <citation type="journal article" date="2013" name="Environ. Microbiol.">
        <title>Chloride and organic osmolytes: a hybrid strategy to cope with elevated salinities by the moderately halophilic, chloride-dependent bacterium Halobacillus halophilus.</title>
        <authorList>
            <person name="Saum S.H."/>
            <person name="Pfeiffer F."/>
            <person name="Palm P."/>
            <person name="Rampp M."/>
            <person name="Schuster S.C."/>
            <person name="Muller V."/>
            <person name="Oesterhelt D."/>
        </authorList>
    </citation>
    <scope>NUCLEOTIDE SEQUENCE [LARGE SCALE GENOMIC DNA]</scope>
    <source>
        <strain evidence="6">ATCC 35676 / DSM 2266 / JCM 20832 / KCTC 3685 / LMG 17431 / NBRC 102448 / NCIMB 2269</strain>
    </source>
</reference>
<evidence type="ECO:0000256" key="2">
    <source>
        <dbReference type="ARBA" id="ARBA00022723"/>
    </source>
</evidence>
<keyword evidence="4" id="KW-0460">Magnesium</keyword>
<dbReference type="STRING" id="866895.HBHAL_1980"/>
<sequence length="233" mass="27108">MSYKGILLDLDNTLYDYHLAHEKALEQALNYAVDILGVEKEEIFSSYNQEREKIKVELLTTAASHNRMLYFQRLYENFDVNPQIYALNTYDLYWETFLNNMYLFPGVTDFLEASKDIPICLVTDLTSHIQHRKLKTLGVQEYIQFVVTSEEAGKEKPHPYIFMSGLRKLGLDREDVIMIGDNFEKDIKGASLLGIKSFWLTIPLPSQEEKLNNVIEVSSFSEVKEQIFHVQHI</sequence>
<organism evidence="5 6">
    <name type="scientific">Halobacillus halophilus (strain ATCC 35676 / DSM 2266 / JCM 20832 / KCTC 3685 / LMG 17431 / NBRC 102448 / NCIMB 2269)</name>
    <name type="common">Sporosarcina halophila</name>
    <dbReference type="NCBI Taxonomy" id="866895"/>
    <lineage>
        <taxon>Bacteria</taxon>
        <taxon>Bacillati</taxon>
        <taxon>Bacillota</taxon>
        <taxon>Bacilli</taxon>
        <taxon>Bacillales</taxon>
        <taxon>Bacillaceae</taxon>
        <taxon>Halobacillus</taxon>
    </lineage>
</organism>
<accession>I0JJM3</accession>
<evidence type="ECO:0000313" key="6">
    <source>
        <dbReference type="Proteomes" id="UP000007397"/>
    </source>
</evidence>
<dbReference type="PANTHER" id="PTHR46470:SF2">
    <property type="entry name" value="GLYCERALDEHYDE 3-PHOSPHATE PHOSPHATASE"/>
    <property type="match status" value="1"/>
</dbReference>
<keyword evidence="6" id="KW-1185">Reference proteome</keyword>
<dbReference type="eggNOG" id="COG0546">
    <property type="taxonomic scope" value="Bacteria"/>
</dbReference>
<evidence type="ECO:0000256" key="3">
    <source>
        <dbReference type="ARBA" id="ARBA00022801"/>
    </source>
</evidence>